<comment type="similarity">
    <text evidence="2 10">Belongs to the TCP-1 chaperonin family.</text>
</comment>
<keyword evidence="4 11" id="KW-0963">Cytoplasm</keyword>
<evidence type="ECO:0000256" key="3">
    <source>
        <dbReference type="ARBA" id="ARBA00015836"/>
    </source>
</evidence>
<dbReference type="InterPro" id="IPR054827">
    <property type="entry name" value="thermosome_alpha"/>
</dbReference>
<comment type="function">
    <text evidence="11">Molecular chaperone; assists the folding of proteins upon ATP hydrolysis. Known to play a role, in vitro, in the folding of actin and tubulin.</text>
</comment>
<dbReference type="InterPro" id="IPR027410">
    <property type="entry name" value="TCP-1-like_intermed_sf"/>
</dbReference>
<comment type="catalytic activity">
    <reaction evidence="9">
        <text>ATP + H2O = ADP + phosphate + H(+)</text>
        <dbReference type="Rhea" id="RHEA:13065"/>
        <dbReference type="ChEBI" id="CHEBI:15377"/>
        <dbReference type="ChEBI" id="CHEBI:15378"/>
        <dbReference type="ChEBI" id="CHEBI:30616"/>
        <dbReference type="ChEBI" id="CHEBI:43474"/>
        <dbReference type="ChEBI" id="CHEBI:456216"/>
    </reaction>
</comment>
<dbReference type="PROSITE" id="PS00995">
    <property type="entry name" value="TCP1_3"/>
    <property type="match status" value="1"/>
</dbReference>
<keyword evidence="6 10" id="KW-0067">ATP-binding</keyword>
<dbReference type="GO" id="GO:0016887">
    <property type="term" value="F:ATP hydrolysis activity"/>
    <property type="evidence" value="ECO:0007669"/>
    <property type="project" value="InterPro"/>
</dbReference>
<dbReference type="GO" id="GO:0051082">
    <property type="term" value="F:unfolded protein binding"/>
    <property type="evidence" value="ECO:0007669"/>
    <property type="project" value="InterPro"/>
</dbReference>
<dbReference type="WBParaSite" id="PSU_v2.g10473.t1">
    <property type="protein sequence ID" value="PSU_v2.g10473.t1"/>
    <property type="gene ID" value="PSU_v2.g10473"/>
</dbReference>
<dbReference type="InterPro" id="IPR017998">
    <property type="entry name" value="Chaperone_TCP-1"/>
</dbReference>
<dbReference type="SUPFAM" id="SSF48592">
    <property type="entry name" value="GroEL equatorial domain-like"/>
    <property type="match status" value="1"/>
</dbReference>
<proteinExistence type="inferred from homology"/>
<dbReference type="GO" id="GO:0005832">
    <property type="term" value="C:chaperonin-containing T-complex"/>
    <property type="evidence" value="ECO:0007669"/>
    <property type="project" value="UniProtKB-ARBA"/>
</dbReference>
<dbReference type="NCBIfam" id="TIGR02345">
    <property type="entry name" value="chap_CCT_eta"/>
    <property type="match status" value="1"/>
</dbReference>
<evidence type="ECO:0000256" key="4">
    <source>
        <dbReference type="ARBA" id="ARBA00022490"/>
    </source>
</evidence>
<dbReference type="Proteomes" id="UP000887577">
    <property type="component" value="Unplaced"/>
</dbReference>
<evidence type="ECO:0000256" key="2">
    <source>
        <dbReference type="ARBA" id="ARBA00008020"/>
    </source>
</evidence>
<dbReference type="InterPro" id="IPR012720">
    <property type="entry name" value="Chap_CCT_eta"/>
</dbReference>
<dbReference type="SUPFAM" id="SSF54849">
    <property type="entry name" value="GroEL-intermediate domain like"/>
    <property type="match status" value="1"/>
</dbReference>
<evidence type="ECO:0000313" key="13">
    <source>
        <dbReference type="WBParaSite" id="PSU_v2.g10473.t1"/>
    </source>
</evidence>
<dbReference type="FunFam" id="3.50.7.10:FF:000006">
    <property type="entry name" value="T-complex protein 1 subunit eta"/>
    <property type="match status" value="1"/>
</dbReference>
<dbReference type="InterPro" id="IPR027409">
    <property type="entry name" value="GroEL-like_apical_dom_sf"/>
</dbReference>
<dbReference type="AlphaFoldDB" id="A0A914XT77"/>
<dbReference type="Gene3D" id="3.30.260.10">
    <property type="entry name" value="TCP-1-like chaperonin intermediate domain"/>
    <property type="match status" value="1"/>
</dbReference>
<evidence type="ECO:0000256" key="8">
    <source>
        <dbReference type="ARBA" id="ARBA00032221"/>
    </source>
</evidence>
<evidence type="ECO:0000256" key="6">
    <source>
        <dbReference type="ARBA" id="ARBA00022840"/>
    </source>
</evidence>
<dbReference type="GO" id="GO:0140662">
    <property type="term" value="F:ATP-dependent protein folding chaperone"/>
    <property type="evidence" value="ECO:0007669"/>
    <property type="project" value="InterPro"/>
</dbReference>
<dbReference type="FunFam" id="1.10.560.10:FF:000017">
    <property type="entry name" value="T-complex protein 1 subunit eta"/>
    <property type="match status" value="1"/>
</dbReference>
<evidence type="ECO:0000256" key="1">
    <source>
        <dbReference type="ARBA" id="ARBA00004496"/>
    </source>
</evidence>
<dbReference type="NCBIfam" id="NF041082">
    <property type="entry name" value="thermosome_alpha"/>
    <property type="match status" value="1"/>
</dbReference>
<keyword evidence="7 10" id="KW-0143">Chaperone</keyword>
<evidence type="ECO:0000256" key="7">
    <source>
        <dbReference type="ARBA" id="ARBA00023186"/>
    </source>
</evidence>
<dbReference type="PRINTS" id="PR00304">
    <property type="entry name" value="TCOMPLEXTCP1"/>
</dbReference>
<sequence>MSSAQMPIILLRDGTENRQGKGQVINNINACVSVSDYVRTTLGPRGMDKLVVDRKDKTTISNDGATIMNMLDIVYPAAKIMTDIAKNQDNDVGDGTTSVVILAAEFLKQAKQFVEDGVSPQLVISAYYHASEEAIRKLDELATKIPEHGLRDMLIKCAATTLSSKLVAQDRQYFAELVVDAVNNVDDDLPVSMIGVKKISGGSVTESHLVKGVAFKKAFSYAGFEMQPKHYKDVSIALLNIELELKAEKDNGELRVNNVSDFEEIVNAEWNILYNKLEKIHASGVKIVLSKLPIGDVATQWFADRDMFCAGRIPEADLKRTQMSCGGQILTTVSKIESTALGKCDEFYEKQLGNERFNYFIGGAKAQSCTIILRGGAEQFIAESERALHDAIMVVRRAKKNDTVLAGGGAIEMELSHHIREKAKNITTKEQFFWKAYGKAFEIIPQQLCINAGIDAVDILNQLRNRHLKGEKHAGVDIFRECVRDNLEGCIWEPAAVKRNAINAATEAACVVLSVDQTITNQPKKNEMPGLPSKH</sequence>
<dbReference type="NCBIfam" id="NF041083">
    <property type="entry name" value="thermosome_beta"/>
    <property type="match status" value="1"/>
</dbReference>
<dbReference type="FunFam" id="3.30.260.10:FF:000022">
    <property type="entry name" value="T-complex protein 1 subunit eta"/>
    <property type="match status" value="1"/>
</dbReference>
<dbReference type="InterPro" id="IPR053374">
    <property type="entry name" value="TCP-1_chaperonin"/>
</dbReference>
<dbReference type="SUPFAM" id="SSF52029">
    <property type="entry name" value="GroEL apical domain-like"/>
    <property type="match status" value="1"/>
</dbReference>
<organism evidence="12 13">
    <name type="scientific">Panagrolaimus superbus</name>
    <dbReference type="NCBI Taxonomy" id="310955"/>
    <lineage>
        <taxon>Eukaryota</taxon>
        <taxon>Metazoa</taxon>
        <taxon>Ecdysozoa</taxon>
        <taxon>Nematoda</taxon>
        <taxon>Chromadorea</taxon>
        <taxon>Rhabditida</taxon>
        <taxon>Tylenchina</taxon>
        <taxon>Panagrolaimomorpha</taxon>
        <taxon>Panagrolaimoidea</taxon>
        <taxon>Panagrolaimidae</taxon>
        <taxon>Panagrolaimus</taxon>
    </lineage>
</organism>
<reference evidence="13" key="1">
    <citation type="submission" date="2022-11" db="UniProtKB">
        <authorList>
            <consortium name="WormBaseParasite"/>
        </authorList>
    </citation>
    <scope>IDENTIFICATION</scope>
</reference>
<dbReference type="PROSITE" id="PS00750">
    <property type="entry name" value="TCP1_1"/>
    <property type="match status" value="1"/>
</dbReference>
<dbReference type="InterPro" id="IPR027413">
    <property type="entry name" value="GROEL-like_equatorial_sf"/>
</dbReference>
<dbReference type="GO" id="GO:0005524">
    <property type="term" value="F:ATP binding"/>
    <property type="evidence" value="ECO:0007669"/>
    <property type="project" value="UniProtKB-KW"/>
</dbReference>
<keyword evidence="12" id="KW-1185">Reference proteome</keyword>
<comment type="subcellular location">
    <subcellularLocation>
        <location evidence="1 11">Cytoplasm</location>
    </subcellularLocation>
</comment>
<comment type="subunit">
    <text evidence="11">Heterooligomeric complex that forms two stacked rings.</text>
</comment>
<dbReference type="Pfam" id="PF00118">
    <property type="entry name" value="Cpn60_TCP1"/>
    <property type="match status" value="1"/>
</dbReference>
<dbReference type="InterPro" id="IPR002423">
    <property type="entry name" value="Cpn60/GroEL/TCP-1"/>
</dbReference>
<protein>
    <recommendedName>
        <fullName evidence="3 11">T-complex protein 1 subunit eta</fullName>
        <shortName evidence="11">TCP-1-eta</shortName>
    </recommendedName>
    <alternativeName>
        <fullName evidence="8 11">CCT-eta</fullName>
    </alternativeName>
</protein>
<dbReference type="PANTHER" id="PTHR11353">
    <property type="entry name" value="CHAPERONIN"/>
    <property type="match status" value="1"/>
</dbReference>
<evidence type="ECO:0000256" key="11">
    <source>
        <dbReference type="RuleBase" id="RU365042"/>
    </source>
</evidence>
<dbReference type="Gene3D" id="1.10.560.10">
    <property type="entry name" value="GroEL-like equatorial domain"/>
    <property type="match status" value="1"/>
</dbReference>
<dbReference type="InterPro" id="IPR002194">
    <property type="entry name" value="Chaperonin_TCP-1_CS"/>
</dbReference>
<evidence type="ECO:0000313" key="12">
    <source>
        <dbReference type="Proteomes" id="UP000887577"/>
    </source>
</evidence>
<dbReference type="Gene3D" id="3.50.7.10">
    <property type="entry name" value="GroEL"/>
    <property type="match status" value="1"/>
</dbReference>
<name>A0A914XT77_9BILA</name>
<keyword evidence="5 10" id="KW-0547">Nucleotide-binding</keyword>
<dbReference type="CDD" id="cd03340">
    <property type="entry name" value="TCP1_eta"/>
    <property type="match status" value="1"/>
</dbReference>
<accession>A0A914XT77</accession>
<evidence type="ECO:0000256" key="9">
    <source>
        <dbReference type="ARBA" id="ARBA00049360"/>
    </source>
</evidence>
<evidence type="ECO:0000256" key="5">
    <source>
        <dbReference type="ARBA" id="ARBA00022741"/>
    </source>
</evidence>
<evidence type="ECO:0000256" key="10">
    <source>
        <dbReference type="RuleBase" id="RU004187"/>
    </source>
</evidence>